<sequence>MRRTLCTLLPVGAGRMRCRAVRLRGILLSCLLCVLLSGCKVPLYSGLGEQEANEMLGKLLEYNIDATKQTGEANQVTLLVDEAQFGQAVDLLQKLGLPRPHYETIGKVFTGDGLVTSPMQEWARFNFALSQELSSMVSSIPGVISAEVRVANPRKETPFDEAQPPSASVLALVKRDAITAELVPQIKQLVAYGIENIEYDRVGVVVSPVDPPARPAVELVTFGGVVMQRGSVTRALFLLGAIALLGVALGAAGGFVAENYLKTRGKKAA</sequence>
<feature type="transmembrane region" description="Helical" evidence="8">
    <location>
        <begin position="235"/>
        <end position="257"/>
    </location>
</feature>
<comment type="subcellular location">
    <subcellularLocation>
        <location evidence="1">Cell outer membrane</location>
        <topology evidence="1">Lipid-anchor</topology>
    </subcellularLocation>
</comment>
<dbReference type="NCBIfam" id="TIGR02544">
    <property type="entry name" value="III_secr_YscJ"/>
    <property type="match status" value="1"/>
</dbReference>
<proteinExistence type="inferred from homology"/>
<evidence type="ECO:0000313" key="11">
    <source>
        <dbReference type="Proteomes" id="UP001149009"/>
    </source>
</evidence>
<evidence type="ECO:0000256" key="2">
    <source>
        <dbReference type="ARBA" id="ARBA00009509"/>
    </source>
</evidence>
<dbReference type="InterPro" id="IPR006182">
    <property type="entry name" value="FliF_N_dom"/>
</dbReference>
<dbReference type="PANTHER" id="PTHR30046:SF2">
    <property type="entry name" value="YOP PROTEINS TRANSLOCATION LIPOPROTEIN J"/>
    <property type="match status" value="1"/>
</dbReference>
<keyword evidence="5 8" id="KW-0564">Palmitate</keyword>
<evidence type="ECO:0000256" key="3">
    <source>
        <dbReference type="ARBA" id="ARBA00022729"/>
    </source>
</evidence>
<comment type="caution">
    <text evidence="10">The sequence shown here is derived from an EMBL/GenBank/DDBJ whole genome shotgun (WGS) entry which is preliminary data.</text>
</comment>
<keyword evidence="7 8" id="KW-0449">Lipoprotein</keyword>
<dbReference type="Pfam" id="PF01514">
    <property type="entry name" value="YscJ_FliF"/>
    <property type="match status" value="1"/>
</dbReference>
<keyword evidence="8" id="KW-1133">Transmembrane helix</keyword>
<dbReference type="PRINTS" id="PR01338">
    <property type="entry name" value="TYPE3OMKPROT"/>
</dbReference>
<dbReference type="AlphaFoldDB" id="A0A9X2X836"/>
<dbReference type="GO" id="GO:0009306">
    <property type="term" value="P:protein secretion"/>
    <property type="evidence" value="ECO:0007669"/>
    <property type="project" value="InterPro"/>
</dbReference>
<dbReference type="InterPro" id="IPR043427">
    <property type="entry name" value="YscJ/FliF"/>
</dbReference>
<evidence type="ECO:0000256" key="1">
    <source>
        <dbReference type="ARBA" id="ARBA00004459"/>
    </source>
</evidence>
<dbReference type="InterPro" id="IPR045851">
    <property type="entry name" value="AMP-bd_C_sf"/>
</dbReference>
<dbReference type="Proteomes" id="UP001149009">
    <property type="component" value="Unassembled WGS sequence"/>
</dbReference>
<keyword evidence="6 8" id="KW-0998">Cell outer membrane</keyword>
<evidence type="ECO:0000256" key="7">
    <source>
        <dbReference type="ARBA" id="ARBA00023288"/>
    </source>
</evidence>
<evidence type="ECO:0000256" key="6">
    <source>
        <dbReference type="ARBA" id="ARBA00023237"/>
    </source>
</evidence>
<gene>
    <name evidence="10" type="primary">sctJ</name>
    <name evidence="10" type="ORF">NYR54_06180</name>
</gene>
<evidence type="ECO:0000256" key="8">
    <source>
        <dbReference type="RuleBase" id="RU364102"/>
    </source>
</evidence>
<dbReference type="Gene3D" id="3.30.70.1530">
    <property type="entry name" value="Hypothetical protein rpa1041"/>
    <property type="match status" value="1"/>
</dbReference>
<dbReference type="GO" id="GO:0009279">
    <property type="term" value="C:cell outer membrane"/>
    <property type="evidence" value="ECO:0007669"/>
    <property type="project" value="UniProtKB-SubCell"/>
</dbReference>
<evidence type="ECO:0000313" key="10">
    <source>
        <dbReference type="EMBL" id="MCT8989881.1"/>
    </source>
</evidence>
<protein>
    <recommendedName>
        <fullName evidence="8">Lipoprotein</fullName>
    </recommendedName>
</protein>
<name>A0A9X2X836_9HYPH</name>
<dbReference type="EMBL" id="JAODNV010000007">
    <property type="protein sequence ID" value="MCT8989881.1"/>
    <property type="molecule type" value="Genomic_DNA"/>
</dbReference>
<feature type="domain" description="Flagellar M-ring N-terminal" evidence="9">
    <location>
        <begin position="41"/>
        <end position="205"/>
    </location>
</feature>
<keyword evidence="3 8" id="KW-0732">Signal</keyword>
<reference evidence="10" key="1">
    <citation type="submission" date="2022-08" db="EMBL/GenBank/DDBJ databases">
        <title>Chelativorans sichuanense sp. nov., a paraffin oil-degrading bacterium isolated from a mixture of oil-based drill cuttings and paddy soil.</title>
        <authorList>
            <person name="Yu J."/>
            <person name="Liu H."/>
            <person name="Chen Q."/>
        </authorList>
    </citation>
    <scope>NUCLEOTIDE SEQUENCE</scope>
    <source>
        <strain evidence="10">SCAU 2101</strain>
    </source>
</reference>
<evidence type="ECO:0000259" key="9">
    <source>
        <dbReference type="Pfam" id="PF01514"/>
    </source>
</evidence>
<evidence type="ECO:0000256" key="5">
    <source>
        <dbReference type="ARBA" id="ARBA00023139"/>
    </source>
</evidence>
<keyword evidence="8" id="KW-0812">Transmembrane</keyword>
<organism evidence="10 11">
    <name type="scientific">Chelativorans petroleitrophicus</name>
    <dbReference type="NCBI Taxonomy" id="2975484"/>
    <lineage>
        <taxon>Bacteria</taxon>
        <taxon>Pseudomonadati</taxon>
        <taxon>Pseudomonadota</taxon>
        <taxon>Alphaproteobacteria</taxon>
        <taxon>Hyphomicrobiales</taxon>
        <taxon>Phyllobacteriaceae</taxon>
        <taxon>Chelativorans</taxon>
    </lineage>
</organism>
<evidence type="ECO:0000256" key="4">
    <source>
        <dbReference type="ARBA" id="ARBA00023136"/>
    </source>
</evidence>
<keyword evidence="11" id="KW-1185">Reference proteome</keyword>
<keyword evidence="4 8" id="KW-0472">Membrane</keyword>
<dbReference type="PANTHER" id="PTHR30046">
    <property type="entry name" value="FLAGELLAR M-RING PROTEIN"/>
    <property type="match status" value="1"/>
</dbReference>
<dbReference type="InterPro" id="IPR003282">
    <property type="entry name" value="T3SS_SctJ"/>
</dbReference>
<comment type="similarity">
    <text evidence="2 8">Belongs to the YscJ lipoprotein family.</text>
</comment>
<dbReference type="RefSeq" id="WP_261514740.1">
    <property type="nucleotide sequence ID" value="NZ_JAODNV010000007.1"/>
</dbReference>
<dbReference type="Gene3D" id="3.30.300.30">
    <property type="match status" value="1"/>
</dbReference>
<accession>A0A9X2X836</accession>